<protein>
    <submittedName>
        <fullName evidence="1">GrBNV gp48-like protein-like protein</fullName>
    </submittedName>
</protein>
<dbReference type="Proteomes" id="UP000679071">
    <property type="component" value="Segment"/>
</dbReference>
<keyword evidence="2" id="KW-1185">Reference proteome</keyword>
<organism evidence="1 2">
    <name type="scientific">Mauternbach virus</name>
    <dbReference type="NCBI Taxonomy" id="2486603"/>
    <lineage>
        <taxon>Viruses</taxon>
        <taxon>Viruses incertae sedis</taxon>
        <taxon>Naldaviricetes</taxon>
        <taxon>Lefavirales</taxon>
        <taxon>Nudiviridae</taxon>
        <taxon>Alphanudivirus</taxon>
        <taxon>Alphanudivirus quartudromelanogasteris</taxon>
    </lineage>
</organism>
<dbReference type="EMBL" id="MG969167">
    <property type="protein sequence ID" value="AYP97900.1"/>
    <property type="molecule type" value="Genomic_DNA"/>
</dbReference>
<evidence type="ECO:0000313" key="2">
    <source>
        <dbReference type="Proteomes" id="UP000679071"/>
    </source>
</evidence>
<name>A0A3G3E7E6_9VIRU</name>
<dbReference type="GeneID" id="80535701"/>
<dbReference type="KEGG" id="vg:80535701"/>
<evidence type="ECO:0000313" key="1">
    <source>
        <dbReference type="EMBL" id="AYP97900.1"/>
    </source>
</evidence>
<proteinExistence type="predicted"/>
<accession>A0A3G3E7E6</accession>
<reference evidence="2" key="1">
    <citation type="submission" date="2018-02" db="EMBL/GenBank/DDBJ databases">
        <title>A New Nudivirus from Drosophila melanogaster.</title>
        <authorList>
            <consortium name="DrosEU"/>
            <person name="Obbard D.J."/>
            <person name="Staubach F."/>
            <person name="Betancourt A."/>
        </authorList>
    </citation>
    <scope>NUCLEOTIDE SEQUENCE [LARGE SCALE GENOMIC DNA]</scope>
</reference>
<dbReference type="RefSeq" id="YP_010797723.1">
    <property type="nucleotide sequence ID" value="NC_076232.1"/>
</dbReference>
<sequence>MAPPALNMSDIFTIYTDYEASGLKLWEIIRSYDPIEFAKFLYVIENVKKSRKRQALHINKQQLSTFSTINRNVYQTDNNNGNNITNNNSGNNKRIKLTTTTTTTTNNAAGNDLIIKLKNFKTLRIERCIDFYTFDNEIFTRRQNYNDPSENNHNGDFDDYDDFENGYTNYTTNTIPPTNIGNDNKEIIYDKLNIEQPNLKCNQKCAKPSNVLININDNALLNGEITIFWNRNNGNKYTRQLNQKYDQEYDYINTNSMEEDINITSIMNKLRNNNINISGKYEKVLNHNLGTQKYASLLSNIQYLLFNDNFQMDRNDVNGKQNTQSKVEQFLQFYKNLSFSQTIDNDPRNFHFLVIPKARRYPINELHRWSAKENLILRQKNKQQTDKDNMLASSNYIYQPYFHGLHLIVYSSPTETKCYNRFGDLYPNFAYNIRSREPCTFEAIILPLDNYKNTRSWRYWQHRNDWLMYIVDVYRYKQDILLNTSFEERITYAKYIANGVKIHLIPDNLNTIDGIYKQYEKNRDIYDSIIGVYRRNRKHILCEKTLQQRSIESDSQLNGSNDTIHNQSRFIDRRRNSYLLFNLLYTFDILKLEIVSLNDYCHLDRLHMNLEMADYRILCISYGYTEDFIHLCRYDRRCHQFVHAASLERLSYESCTLTYKPEKIYVINNKILPQGVLYLRVYFDVNRNVIGYDTKITDGRYKLPYENILYK</sequence>